<name>F8CPB9_MYXFH</name>
<evidence type="ECO:0000313" key="2">
    <source>
        <dbReference type="Proteomes" id="UP000000488"/>
    </source>
</evidence>
<dbReference type="Proteomes" id="UP000000488">
    <property type="component" value="Chromosome"/>
</dbReference>
<organism evidence="1 2">
    <name type="scientific">Myxococcus fulvus (strain ATCC BAA-855 / HW-1)</name>
    <dbReference type="NCBI Taxonomy" id="483219"/>
    <lineage>
        <taxon>Bacteria</taxon>
        <taxon>Pseudomonadati</taxon>
        <taxon>Myxococcota</taxon>
        <taxon>Myxococcia</taxon>
        <taxon>Myxococcales</taxon>
        <taxon>Cystobacterineae</taxon>
        <taxon>Myxococcaceae</taxon>
        <taxon>Myxococcus</taxon>
    </lineage>
</organism>
<dbReference type="AlphaFoldDB" id="F8CPB9"/>
<proteinExistence type="predicted"/>
<dbReference type="HOGENOM" id="CLU_119555_0_0_7"/>
<sequence length="137" mass="15154">MLIGLTALSLGCSSSATGSVGRRDMGHRDAYALASCTDTVSCCIQRNPGVPEACGLTAGEAAAHLAAMDAAMKRANEREEGEEDDDADEGWKEHCRDTYVLCRDAKKPRWDGDCYACFRYCEGQRQWPYEMCSRDRR</sequence>
<dbReference type="KEGG" id="mfu:LILAB_30000"/>
<reference evidence="1 2" key="1">
    <citation type="journal article" date="2011" name="J. Bacteriol.">
        <title>Genome sequence of the halotolerant marine bacterium Myxococcus fulvus HW-1.</title>
        <authorList>
            <person name="Li Z.F."/>
            <person name="Li X."/>
            <person name="Liu H."/>
            <person name="Liu X."/>
            <person name="Han K."/>
            <person name="Wu Z.H."/>
            <person name="Hu W."/>
            <person name="Li F.F."/>
            <person name="Li Y.Z."/>
        </authorList>
    </citation>
    <scope>NUCLEOTIDE SEQUENCE [LARGE SCALE GENOMIC DNA]</scope>
    <source>
        <strain evidence="2">ATCC BAA-855 / HW-1</strain>
    </source>
</reference>
<evidence type="ECO:0000313" key="1">
    <source>
        <dbReference type="EMBL" id="AEI67881.1"/>
    </source>
</evidence>
<gene>
    <name evidence="1" type="ordered locus">LILAB_30000</name>
</gene>
<accession>F8CPB9</accession>
<dbReference type="EMBL" id="CP002830">
    <property type="protein sequence ID" value="AEI67881.1"/>
    <property type="molecule type" value="Genomic_DNA"/>
</dbReference>
<protein>
    <submittedName>
        <fullName evidence="1">Uncharacterized protein</fullName>
    </submittedName>
</protein>